<dbReference type="Proteomes" id="UP000333828">
    <property type="component" value="Unassembled WGS sequence"/>
</dbReference>
<protein>
    <submittedName>
        <fullName evidence="1">Uncharacterized protein</fullName>
    </submittedName>
</protein>
<evidence type="ECO:0000313" key="1">
    <source>
        <dbReference type="EMBL" id="VVE48499.1"/>
    </source>
</evidence>
<sequence length="34" mass="3924">MHNLRSGFINQFRLIRQSDGATILPFAIKIAHTR</sequence>
<accession>A0A5E4YIA5</accession>
<proteinExistence type="predicted"/>
<dbReference type="EMBL" id="CABPSI010000005">
    <property type="protein sequence ID" value="VVE48499.1"/>
    <property type="molecule type" value="Genomic_DNA"/>
</dbReference>
<dbReference type="AlphaFoldDB" id="A0A5E4YIA5"/>
<gene>
    <name evidence="1" type="ORF">PIN31115_04526</name>
</gene>
<evidence type="ECO:0000313" key="2">
    <source>
        <dbReference type="Proteomes" id="UP000333828"/>
    </source>
</evidence>
<reference evidence="1 2" key="1">
    <citation type="submission" date="2019-08" db="EMBL/GenBank/DDBJ databases">
        <authorList>
            <person name="Peeters C."/>
        </authorList>
    </citation>
    <scope>NUCLEOTIDE SEQUENCE [LARGE SCALE GENOMIC DNA]</scope>
    <source>
        <strain evidence="1 2">LMG 31115</strain>
    </source>
</reference>
<organism evidence="1 2">
    <name type="scientific">Pandoraea iniqua</name>
    <dbReference type="NCBI Taxonomy" id="2508288"/>
    <lineage>
        <taxon>Bacteria</taxon>
        <taxon>Pseudomonadati</taxon>
        <taxon>Pseudomonadota</taxon>
        <taxon>Betaproteobacteria</taxon>
        <taxon>Burkholderiales</taxon>
        <taxon>Burkholderiaceae</taxon>
        <taxon>Pandoraea</taxon>
    </lineage>
</organism>
<name>A0A5E4YIA5_9BURK</name>
<keyword evidence="2" id="KW-1185">Reference proteome</keyword>